<proteinExistence type="predicted"/>
<evidence type="ECO:0000256" key="1">
    <source>
        <dbReference type="SAM" id="MobiDB-lite"/>
    </source>
</evidence>
<reference evidence="2 3" key="1">
    <citation type="submission" date="2012-01" db="EMBL/GenBank/DDBJ databases">
        <title>Improved High-Quality Draft sequence of Saccharomonospora xinjiangensis XJ-54.</title>
        <authorList>
            <consortium name="US DOE Joint Genome Institute"/>
            <person name="Lucas S."/>
            <person name="Han J."/>
            <person name="Lapidus A."/>
            <person name="Cheng J.-F."/>
            <person name="Goodwin L."/>
            <person name="Pitluck S."/>
            <person name="Peters L."/>
            <person name="Mikhailova N."/>
            <person name="Teshima H."/>
            <person name="Detter J.C."/>
            <person name="Han C."/>
            <person name="Tapia R."/>
            <person name="Land M."/>
            <person name="Hauser L."/>
            <person name="Kyrpides N."/>
            <person name="Ivanova N."/>
            <person name="Pagani I."/>
            <person name="Brambilla E.-M."/>
            <person name="Klenk H.-P."/>
            <person name="Woyke T."/>
        </authorList>
    </citation>
    <scope>NUCLEOTIDE SEQUENCE [LARGE SCALE GENOMIC DNA]</scope>
    <source>
        <strain evidence="2 3">XJ-54</strain>
    </source>
</reference>
<keyword evidence="3" id="KW-1185">Reference proteome</keyword>
<dbReference type="RefSeq" id="WP_006239624.1">
    <property type="nucleotide sequence ID" value="NZ_JH636049.1"/>
</dbReference>
<dbReference type="AlphaFoldDB" id="I0V5Q5"/>
<organism evidence="2 3">
    <name type="scientific">Saccharomonospora xinjiangensis XJ-54</name>
    <dbReference type="NCBI Taxonomy" id="882086"/>
    <lineage>
        <taxon>Bacteria</taxon>
        <taxon>Bacillati</taxon>
        <taxon>Actinomycetota</taxon>
        <taxon>Actinomycetes</taxon>
        <taxon>Pseudonocardiales</taxon>
        <taxon>Pseudonocardiaceae</taxon>
        <taxon>Saccharomonospora</taxon>
    </lineage>
</organism>
<accession>I0V5Q5</accession>
<sequence>MEHHTEAVLMSLTSLRADLDRFVADLREGSVPVARQRALAARLIEVGDLLDEHADQQAAGRNGHGGLTLEDLDDR</sequence>
<dbReference type="HOGENOM" id="CLU_2668855_0_0_11"/>
<dbReference type="EMBL" id="JH636049">
    <property type="protein sequence ID" value="EID55458.1"/>
    <property type="molecule type" value="Genomic_DNA"/>
</dbReference>
<gene>
    <name evidence="2" type="ORF">SacxiDRAFT_3252</name>
</gene>
<name>I0V5Q5_9PSEU</name>
<evidence type="ECO:0000313" key="3">
    <source>
        <dbReference type="Proteomes" id="UP000004691"/>
    </source>
</evidence>
<dbReference type="OrthoDB" id="3556724at2"/>
<feature type="region of interest" description="Disordered" evidence="1">
    <location>
        <begin position="55"/>
        <end position="75"/>
    </location>
</feature>
<protein>
    <submittedName>
        <fullName evidence="2">Uncharacterized protein</fullName>
    </submittedName>
</protein>
<evidence type="ECO:0000313" key="2">
    <source>
        <dbReference type="EMBL" id="EID55458.1"/>
    </source>
</evidence>
<dbReference type="STRING" id="882086.SacxiDRAFT_3252"/>
<dbReference type="Proteomes" id="UP000004691">
    <property type="component" value="Unassembled WGS sequence"/>
</dbReference>